<feature type="zinc finger region" description="C3H1-type" evidence="1">
    <location>
        <begin position="221"/>
        <end position="250"/>
    </location>
</feature>
<dbReference type="GeneID" id="27361627"/>
<evidence type="ECO:0000256" key="1">
    <source>
        <dbReference type="PROSITE-ProRule" id="PRU00723"/>
    </source>
</evidence>
<dbReference type="VEuPathDB" id="FungiDB:PV06_09553"/>
<feature type="compositionally biased region" description="Basic and acidic residues" evidence="3">
    <location>
        <begin position="152"/>
        <end position="164"/>
    </location>
</feature>
<dbReference type="RefSeq" id="XP_016258815.1">
    <property type="nucleotide sequence ID" value="XM_016411008.1"/>
</dbReference>
<dbReference type="HOGENOM" id="CLU_025940_0_0_1"/>
<keyword evidence="2" id="KW-0175">Coiled coil</keyword>
<keyword evidence="1" id="KW-0862">Zinc</keyword>
<feature type="region of interest" description="Disordered" evidence="3">
    <location>
        <begin position="294"/>
        <end position="334"/>
    </location>
</feature>
<name>A0A0D2DSH9_9EURO</name>
<reference evidence="5 6" key="1">
    <citation type="submission" date="2015-01" db="EMBL/GenBank/DDBJ databases">
        <title>The Genome Sequence of Exophiala oligosperma CBS72588.</title>
        <authorList>
            <consortium name="The Broad Institute Genomics Platform"/>
            <person name="Cuomo C."/>
            <person name="de Hoog S."/>
            <person name="Gorbushina A."/>
            <person name="Stielow B."/>
            <person name="Teixiera M."/>
            <person name="Abouelleil A."/>
            <person name="Chapman S.B."/>
            <person name="Priest M."/>
            <person name="Young S.K."/>
            <person name="Wortman J."/>
            <person name="Nusbaum C."/>
            <person name="Birren B."/>
        </authorList>
    </citation>
    <scope>NUCLEOTIDE SEQUENCE [LARGE SCALE GENOMIC DNA]</scope>
    <source>
        <strain evidence="5 6">CBS 72588</strain>
    </source>
</reference>
<organism evidence="5 6">
    <name type="scientific">Exophiala oligosperma</name>
    <dbReference type="NCBI Taxonomy" id="215243"/>
    <lineage>
        <taxon>Eukaryota</taxon>
        <taxon>Fungi</taxon>
        <taxon>Dikarya</taxon>
        <taxon>Ascomycota</taxon>
        <taxon>Pezizomycotina</taxon>
        <taxon>Eurotiomycetes</taxon>
        <taxon>Chaetothyriomycetidae</taxon>
        <taxon>Chaetothyriales</taxon>
        <taxon>Herpotrichiellaceae</taxon>
        <taxon>Exophiala</taxon>
    </lineage>
</organism>
<dbReference type="EMBL" id="KN847341">
    <property type="protein sequence ID" value="KIW38599.1"/>
    <property type="molecule type" value="Genomic_DNA"/>
</dbReference>
<evidence type="ECO:0000313" key="6">
    <source>
        <dbReference type="Proteomes" id="UP000053342"/>
    </source>
</evidence>
<dbReference type="GO" id="GO:0008270">
    <property type="term" value="F:zinc ion binding"/>
    <property type="evidence" value="ECO:0007669"/>
    <property type="project" value="UniProtKB-KW"/>
</dbReference>
<evidence type="ECO:0000313" key="5">
    <source>
        <dbReference type="EMBL" id="KIW38599.1"/>
    </source>
</evidence>
<feature type="coiled-coil region" evidence="2">
    <location>
        <begin position="340"/>
        <end position="395"/>
    </location>
</feature>
<dbReference type="OrthoDB" id="1918685at2759"/>
<dbReference type="AlphaFoldDB" id="A0A0D2DSH9"/>
<feature type="region of interest" description="Disordered" evidence="3">
    <location>
        <begin position="87"/>
        <end position="212"/>
    </location>
</feature>
<dbReference type="Proteomes" id="UP000053342">
    <property type="component" value="Unassembled WGS sequence"/>
</dbReference>
<evidence type="ECO:0000256" key="2">
    <source>
        <dbReference type="SAM" id="Coils"/>
    </source>
</evidence>
<keyword evidence="1" id="KW-0479">Metal-binding</keyword>
<dbReference type="PROSITE" id="PS50103">
    <property type="entry name" value="ZF_C3H1"/>
    <property type="match status" value="1"/>
</dbReference>
<feature type="compositionally biased region" description="Polar residues" evidence="3">
    <location>
        <begin position="101"/>
        <end position="127"/>
    </location>
</feature>
<feature type="domain" description="C3H1-type" evidence="4">
    <location>
        <begin position="221"/>
        <end position="250"/>
    </location>
</feature>
<feature type="compositionally biased region" description="Polar residues" evidence="3">
    <location>
        <begin position="190"/>
        <end position="204"/>
    </location>
</feature>
<feature type="compositionally biased region" description="Low complexity" evidence="3">
    <location>
        <begin position="128"/>
        <end position="137"/>
    </location>
</feature>
<evidence type="ECO:0000256" key="3">
    <source>
        <dbReference type="SAM" id="MobiDB-lite"/>
    </source>
</evidence>
<gene>
    <name evidence="5" type="ORF">PV06_09553</name>
</gene>
<protein>
    <recommendedName>
        <fullName evidence="4">C3H1-type domain-containing protein</fullName>
    </recommendedName>
</protein>
<keyword evidence="6" id="KW-1185">Reference proteome</keyword>
<feature type="compositionally biased region" description="Low complexity" evidence="3">
    <location>
        <begin position="305"/>
        <end position="318"/>
    </location>
</feature>
<proteinExistence type="predicted"/>
<sequence>MASLVFTPPSSLPHLPFTCPDLLQSLGHLQSCNYILLLHLFILFEFLDPTTQLSHNLPLSAFKMPETSLLDVPSSAAASHPKIMRSPTYSMIASRKPQVSPIPQSWGAPTTRHSSNPVARSPLQQSFPAYPGSTSAPSSPPPMTESPARRSRTNEPEGRKRGESRSSSVPIVVRNPQGQEHLEENVRGQPRTQPHTRASSPSKGSNDDGRLKADSFHTRRSVKHLTCFWWWEKGHCRFSDEDCLYSHYDTGHHTSAPRQVIPGEPAKAGKSLERELTKMAVHNRSNTSISSFHTAPIAPHGNGHTSTMTASSRAASPAISGTDRPLSRSTTPSGVEISQAAQLRTDNDFLRTLIQQTQREKVTLVEAIDSMKKEKNQQQAQIESLQLEHANFLHEREILHATIRKLQISNPNPVMSTRPPHSPAMGHVQTQSPWGAIGSRRVSPIDNAPHRAANVPEAGQYANMSYHGGGATPSYNPSAMPYVPSPRFTPGATEAANEKFKDVLRNLGPGY</sequence>
<dbReference type="InterPro" id="IPR000571">
    <property type="entry name" value="Znf_CCCH"/>
</dbReference>
<keyword evidence="1" id="KW-0863">Zinc-finger</keyword>
<evidence type="ECO:0000259" key="4">
    <source>
        <dbReference type="PROSITE" id="PS50103"/>
    </source>
</evidence>
<accession>A0A0D2DSH9</accession>